<evidence type="ECO:0000313" key="2">
    <source>
        <dbReference type="Proteomes" id="UP000024635"/>
    </source>
</evidence>
<name>A0A016VI61_9BILA</name>
<dbReference type="EMBL" id="JARK01001346">
    <property type="protein sequence ID" value="EYC26707.1"/>
    <property type="molecule type" value="Genomic_DNA"/>
</dbReference>
<organism evidence="1 2">
    <name type="scientific">Ancylostoma ceylanicum</name>
    <dbReference type="NCBI Taxonomy" id="53326"/>
    <lineage>
        <taxon>Eukaryota</taxon>
        <taxon>Metazoa</taxon>
        <taxon>Ecdysozoa</taxon>
        <taxon>Nematoda</taxon>
        <taxon>Chromadorea</taxon>
        <taxon>Rhabditida</taxon>
        <taxon>Rhabditina</taxon>
        <taxon>Rhabditomorpha</taxon>
        <taxon>Strongyloidea</taxon>
        <taxon>Ancylostomatidae</taxon>
        <taxon>Ancylostomatinae</taxon>
        <taxon>Ancylostoma</taxon>
    </lineage>
</organism>
<comment type="caution">
    <text evidence="1">The sequence shown here is derived from an EMBL/GenBank/DDBJ whole genome shotgun (WGS) entry which is preliminary data.</text>
</comment>
<gene>
    <name evidence="1" type="primary">Acey_s0010.g925</name>
    <name evidence="1" type="ORF">Y032_0010g925</name>
</gene>
<dbReference type="Proteomes" id="UP000024635">
    <property type="component" value="Unassembled WGS sequence"/>
</dbReference>
<keyword evidence="2" id="KW-1185">Reference proteome</keyword>
<sequence length="124" mass="14356">MSFPTDSVYCTHEDSSSDCCLLRYCCRRRPTSTCEFLVIPLVNETNYVLLHEKYSRKRMANRHLPLILIVEPTVHMEVLMECANRHPVRVDQAKKDTITDMTTTVTPTSRVHHLRAHQSLSILT</sequence>
<accession>A0A016VI61</accession>
<proteinExistence type="predicted"/>
<protein>
    <submittedName>
        <fullName evidence="1">Uncharacterized protein</fullName>
    </submittedName>
</protein>
<dbReference type="AlphaFoldDB" id="A0A016VI61"/>
<reference evidence="2" key="1">
    <citation type="journal article" date="2015" name="Nat. Genet.">
        <title>The genome and transcriptome of the zoonotic hookworm Ancylostoma ceylanicum identify infection-specific gene families.</title>
        <authorList>
            <person name="Schwarz E.M."/>
            <person name="Hu Y."/>
            <person name="Antoshechkin I."/>
            <person name="Miller M.M."/>
            <person name="Sternberg P.W."/>
            <person name="Aroian R.V."/>
        </authorList>
    </citation>
    <scope>NUCLEOTIDE SEQUENCE</scope>
    <source>
        <strain evidence="2">HY135</strain>
    </source>
</reference>
<evidence type="ECO:0000313" key="1">
    <source>
        <dbReference type="EMBL" id="EYC26707.1"/>
    </source>
</evidence>